<keyword evidence="3" id="KW-1133">Transmembrane helix</keyword>
<feature type="region of interest" description="Disordered" evidence="2">
    <location>
        <begin position="319"/>
        <end position="364"/>
    </location>
</feature>
<evidence type="ECO:0000256" key="3">
    <source>
        <dbReference type="SAM" id="Phobius"/>
    </source>
</evidence>
<dbReference type="EMBL" id="FQZP01000008">
    <property type="protein sequence ID" value="SHI75059.1"/>
    <property type="molecule type" value="Genomic_DNA"/>
</dbReference>
<dbReference type="SUPFAM" id="SSF49785">
    <property type="entry name" value="Galactose-binding domain-like"/>
    <property type="match status" value="1"/>
</dbReference>
<evidence type="ECO:0000256" key="2">
    <source>
        <dbReference type="SAM" id="MobiDB-lite"/>
    </source>
</evidence>
<dbReference type="RefSeq" id="WP_149678088.1">
    <property type="nucleotide sequence ID" value="NZ_FQZP01000008.1"/>
</dbReference>
<keyword evidence="6" id="KW-1185">Reference proteome</keyword>
<dbReference type="Gene3D" id="2.60.120.1060">
    <property type="entry name" value="NPCBM/NEW2 domain"/>
    <property type="match status" value="1"/>
</dbReference>
<evidence type="ECO:0000313" key="5">
    <source>
        <dbReference type="EMBL" id="SHI75059.1"/>
    </source>
</evidence>
<dbReference type="PROSITE" id="PS50011">
    <property type="entry name" value="PROTEIN_KINASE_DOM"/>
    <property type="match status" value="1"/>
</dbReference>
<dbReference type="Proteomes" id="UP000324781">
    <property type="component" value="Unassembled WGS sequence"/>
</dbReference>
<dbReference type="InterPro" id="IPR008979">
    <property type="entry name" value="Galactose-bd-like_sf"/>
</dbReference>
<keyword evidence="3" id="KW-0812">Transmembrane</keyword>
<evidence type="ECO:0000259" key="4">
    <source>
        <dbReference type="PROSITE" id="PS50011"/>
    </source>
</evidence>
<evidence type="ECO:0000256" key="1">
    <source>
        <dbReference type="ARBA" id="ARBA00023170"/>
    </source>
</evidence>
<gene>
    <name evidence="5" type="ORF">SAMN05444373_100851</name>
</gene>
<accession>A0A1M6DPK7</accession>
<reference evidence="5 6" key="1">
    <citation type="submission" date="2016-11" db="EMBL/GenBank/DDBJ databases">
        <authorList>
            <person name="Varghese N."/>
            <person name="Submissions S."/>
        </authorList>
    </citation>
    <scope>NUCLEOTIDE SEQUENCE [LARGE SCALE GENOMIC DNA]</scope>
    <source>
        <strain evidence="5 6">DSM 19027</strain>
    </source>
</reference>
<dbReference type="InterPro" id="IPR013222">
    <property type="entry name" value="Glyco_hyd_98_carb-bd"/>
</dbReference>
<dbReference type="GO" id="GO:0005524">
    <property type="term" value="F:ATP binding"/>
    <property type="evidence" value="ECO:0007669"/>
    <property type="project" value="InterPro"/>
</dbReference>
<keyword evidence="1" id="KW-0675">Receptor</keyword>
<dbReference type="SUPFAM" id="SSF56112">
    <property type="entry name" value="Protein kinase-like (PK-like)"/>
    <property type="match status" value="1"/>
</dbReference>
<name>A0A1M6DPK7_9FIRM</name>
<sequence length="514" mass="57181">MLKERFAILRLKKAGDSQDVGWAGSKIPWTFVMLDKQDVRQDLFTAYCRINHPAFPRILDIKEGDTYYCVLKENIHGENLEARLNREGRLDHGQASRIIGELCKTLEFLRMLRPGIVCYRDIALSDIVLDHQGTVKLINLEKLILTKGDGADEPTGDLQQVQSVALLYYHLLTGVNPCEIEGHIPSFSQLGLYLPGELFDLITKALKPDSPMKTLGHFRKEIEKLFPRRCEEHGDQKTPARRRITGRQALVIAAVTLAVSAAAVLAFKLWVFDAASRAENNEITRLLAYRETAAAAEEAKHTDFSGEEANILNRTETMVAEPEQPVQNAEEVSQSTDAHEAGQTADKTDSNSLPKDRNAPAKRQKVYLSSLEPASFSAGSDSFRLADLDASDRDIQGNRFQAGIKLELVDSYLSDYKDQWMTVEYNLDKGYSRFSCVFSVSQAFQHIDPSQKAWLNILGDGKLLLSTASVGSSSGPVRIEADIRGVKKLTLQLNPASQFVENAGYIIGDPVLEP</sequence>
<dbReference type="Pfam" id="PF08305">
    <property type="entry name" value="NPCBM"/>
    <property type="match status" value="1"/>
</dbReference>
<evidence type="ECO:0000313" key="6">
    <source>
        <dbReference type="Proteomes" id="UP000324781"/>
    </source>
</evidence>
<keyword evidence="5" id="KW-0418">Kinase</keyword>
<feature type="compositionally biased region" description="Polar residues" evidence="2">
    <location>
        <begin position="325"/>
        <end position="336"/>
    </location>
</feature>
<dbReference type="AlphaFoldDB" id="A0A1M6DPK7"/>
<dbReference type="InterPro" id="IPR000719">
    <property type="entry name" value="Prot_kinase_dom"/>
</dbReference>
<organism evidence="5 6">
    <name type="scientific">Thermoclostridium caenicola</name>
    <dbReference type="NCBI Taxonomy" id="659425"/>
    <lineage>
        <taxon>Bacteria</taxon>
        <taxon>Bacillati</taxon>
        <taxon>Bacillota</taxon>
        <taxon>Clostridia</taxon>
        <taxon>Eubacteriales</taxon>
        <taxon>Oscillospiraceae</taxon>
        <taxon>Thermoclostridium</taxon>
    </lineage>
</organism>
<feature type="compositionally biased region" description="Basic and acidic residues" evidence="2">
    <location>
        <begin position="346"/>
        <end position="359"/>
    </location>
</feature>
<dbReference type="GO" id="GO:0004672">
    <property type="term" value="F:protein kinase activity"/>
    <property type="evidence" value="ECO:0007669"/>
    <property type="project" value="InterPro"/>
</dbReference>
<keyword evidence="3" id="KW-0472">Membrane</keyword>
<dbReference type="InterPro" id="IPR011009">
    <property type="entry name" value="Kinase-like_dom_sf"/>
</dbReference>
<dbReference type="Gene3D" id="1.10.510.10">
    <property type="entry name" value="Transferase(Phosphotransferase) domain 1"/>
    <property type="match status" value="1"/>
</dbReference>
<feature type="transmembrane region" description="Helical" evidence="3">
    <location>
        <begin position="249"/>
        <end position="271"/>
    </location>
</feature>
<protein>
    <submittedName>
        <fullName evidence="5">Protein kinase domain-containing protein</fullName>
    </submittedName>
</protein>
<proteinExistence type="predicted"/>
<feature type="domain" description="Protein kinase" evidence="4">
    <location>
        <begin position="1"/>
        <end position="290"/>
    </location>
</feature>
<dbReference type="InterPro" id="IPR038637">
    <property type="entry name" value="NPCBM_sf"/>
</dbReference>
<keyword evidence="5" id="KW-0808">Transferase</keyword>